<feature type="domain" description="Carrier" evidence="11">
    <location>
        <begin position="1506"/>
        <end position="1581"/>
    </location>
</feature>
<dbReference type="GO" id="GO:0031177">
    <property type="term" value="F:phosphopantetheine binding"/>
    <property type="evidence" value="ECO:0007669"/>
    <property type="project" value="InterPro"/>
</dbReference>
<dbReference type="InterPro" id="IPR050091">
    <property type="entry name" value="PKS_NRPS_Biosynth_Enz"/>
</dbReference>
<dbReference type="InterPro" id="IPR049552">
    <property type="entry name" value="PKS_DH_N"/>
</dbReference>
<dbReference type="PROSITE" id="PS50075">
    <property type="entry name" value="CARRIER"/>
    <property type="match status" value="1"/>
</dbReference>
<dbReference type="SMART" id="SM00823">
    <property type="entry name" value="PKS_PP"/>
    <property type="match status" value="1"/>
</dbReference>
<dbReference type="Gene3D" id="3.40.47.10">
    <property type="match status" value="2"/>
</dbReference>
<dbReference type="Pfam" id="PF00698">
    <property type="entry name" value="Acyl_transf_1"/>
    <property type="match status" value="2"/>
</dbReference>
<dbReference type="InterPro" id="IPR001227">
    <property type="entry name" value="Ac_transferase_dom_sf"/>
</dbReference>
<dbReference type="PROSITE" id="PS00606">
    <property type="entry name" value="KS3_1"/>
    <property type="match status" value="2"/>
</dbReference>
<feature type="region of interest" description="Disordered" evidence="10">
    <location>
        <begin position="1467"/>
        <end position="1496"/>
    </location>
</feature>
<dbReference type="InterPro" id="IPR020807">
    <property type="entry name" value="PKS_DH"/>
</dbReference>
<evidence type="ECO:0000259" key="11">
    <source>
        <dbReference type="PROSITE" id="PS50075"/>
    </source>
</evidence>
<dbReference type="PANTHER" id="PTHR43775:SF51">
    <property type="entry name" value="INACTIVE PHENOLPHTHIOCEROL SYNTHESIS POLYKETIDE SYNTHASE TYPE I PKS1-RELATED"/>
    <property type="match status" value="1"/>
</dbReference>
<dbReference type="InterPro" id="IPR014030">
    <property type="entry name" value="Ketoacyl_synth_N"/>
</dbReference>
<proteinExistence type="predicted"/>
<feature type="compositionally biased region" description="Low complexity" evidence="10">
    <location>
        <begin position="1589"/>
        <end position="1599"/>
    </location>
</feature>
<evidence type="ECO:0000256" key="1">
    <source>
        <dbReference type="ARBA" id="ARBA00001957"/>
    </source>
</evidence>
<keyword evidence="3" id="KW-0596">Phosphopantetheine</keyword>
<dbReference type="Pfam" id="PF08990">
    <property type="entry name" value="Docking"/>
    <property type="match status" value="1"/>
</dbReference>
<dbReference type="FunFam" id="3.40.366.10:FF:000002">
    <property type="entry name" value="Probable polyketide synthase 2"/>
    <property type="match status" value="1"/>
</dbReference>
<dbReference type="InterPro" id="IPR016036">
    <property type="entry name" value="Malonyl_transacylase_ACP-bd"/>
</dbReference>
<evidence type="ECO:0000256" key="8">
    <source>
        <dbReference type="ARBA" id="ARBA00023315"/>
    </source>
</evidence>
<dbReference type="InterPro" id="IPR015083">
    <property type="entry name" value="NorB/c/GfsB-D-like_docking"/>
</dbReference>
<dbReference type="SMART" id="SM00822">
    <property type="entry name" value="PKS_KR"/>
    <property type="match status" value="1"/>
</dbReference>
<feature type="domain" description="Ketosynthase family 3 (KS3)" evidence="12">
    <location>
        <begin position="34"/>
        <end position="460"/>
    </location>
</feature>
<evidence type="ECO:0000256" key="4">
    <source>
        <dbReference type="ARBA" id="ARBA00022553"/>
    </source>
</evidence>
<dbReference type="InterPro" id="IPR014043">
    <property type="entry name" value="Acyl_transferase_dom"/>
</dbReference>
<dbReference type="SMART" id="SM00827">
    <property type="entry name" value="PKS_AT"/>
    <property type="match status" value="2"/>
</dbReference>
<dbReference type="Gene3D" id="1.10.1200.10">
    <property type="entry name" value="ACP-like"/>
    <property type="match status" value="1"/>
</dbReference>
<protein>
    <submittedName>
        <fullName evidence="14">SDR family NAD(P)-dependent oxidoreductase</fullName>
    </submittedName>
</protein>
<dbReference type="SUPFAM" id="SSF47336">
    <property type="entry name" value="ACP-like"/>
    <property type="match status" value="1"/>
</dbReference>
<dbReference type="Pfam" id="PF16197">
    <property type="entry name" value="KAsynt_C_assoc"/>
    <property type="match status" value="1"/>
</dbReference>
<dbReference type="InterPro" id="IPR016035">
    <property type="entry name" value="Acyl_Trfase/lysoPLipase"/>
</dbReference>
<reference evidence="14 15" key="1">
    <citation type="submission" date="2020-02" db="EMBL/GenBank/DDBJ databases">
        <title>Whole-genome analyses of novel actinobacteria.</title>
        <authorList>
            <person name="Sahin N."/>
            <person name="Tatar D."/>
        </authorList>
    </citation>
    <scope>NUCLEOTIDE SEQUENCE [LARGE SCALE GENOMIC DNA]</scope>
    <source>
        <strain evidence="14 15">SB3404</strain>
    </source>
</reference>
<dbReference type="Gene3D" id="3.10.129.110">
    <property type="entry name" value="Polyketide synthase dehydratase"/>
    <property type="match status" value="1"/>
</dbReference>
<dbReference type="NCBIfam" id="NF045894">
    <property type="entry name" value="PKS_plus_SDR"/>
    <property type="match status" value="1"/>
</dbReference>
<dbReference type="InterPro" id="IPR041618">
    <property type="entry name" value="PKS_DE"/>
</dbReference>
<feature type="domain" description="Ketosynthase family 3 (KS3)" evidence="12">
    <location>
        <begin position="1610"/>
        <end position="2036"/>
    </location>
</feature>
<dbReference type="PROSITE" id="PS52004">
    <property type="entry name" value="KS3_2"/>
    <property type="match status" value="2"/>
</dbReference>
<dbReference type="SUPFAM" id="SSF53901">
    <property type="entry name" value="Thiolase-like"/>
    <property type="match status" value="2"/>
</dbReference>
<dbReference type="RefSeq" id="WP_165299589.1">
    <property type="nucleotide sequence ID" value="NZ_JAAKZZ010000151.1"/>
</dbReference>
<dbReference type="InterPro" id="IPR049900">
    <property type="entry name" value="PKS_mFAS_DH"/>
</dbReference>
<evidence type="ECO:0000256" key="7">
    <source>
        <dbReference type="ARBA" id="ARBA00023268"/>
    </source>
</evidence>
<dbReference type="PROSITE" id="PS00012">
    <property type="entry name" value="PHOSPHOPANTETHEINE"/>
    <property type="match status" value="1"/>
</dbReference>
<dbReference type="GO" id="GO:0006633">
    <property type="term" value="P:fatty acid biosynthetic process"/>
    <property type="evidence" value="ECO:0007669"/>
    <property type="project" value="InterPro"/>
</dbReference>
<dbReference type="CDD" id="cd08952">
    <property type="entry name" value="KR_1_SDR_x"/>
    <property type="match status" value="1"/>
</dbReference>
<feature type="non-terminal residue" evidence="14">
    <location>
        <position position="2585"/>
    </location>
</feature>
<dbReference type="InterPro" id="IPR006162">
    <property type="entry name" value="Ppantetheine_attach_site"/>
</dbReference>
<dbReference type="PANTHER" id="PTHR43775">
    <property type="entry name" value="FATTY ACID SYNTHASE"/>
    <property type="match status" value="1"/>
</dbReference>
<dbReference type="Gene3D" id="3.30.70.3290">
    <property type="match status" value="2"/>
</dbReference>
<sequence>MTNSTEQVVGALRESLKETERLRRINQQITAASREPIAIVSMGCRYPGEIRSPQDLWDVVSDGRDVISGFPGNRGWDLEALYDPDPDRQGTVYATEGGFVHDADAFDPAFFGVSPREATMMDPQQRLLLETAWEAFERAGIDPTTLHGSRTGVYIGAAYQGYAPNWMNLPEGFEGHLVTGITTSIVSGRVAYTLGLEGPAVTVDTACSSSLLTLHMACQALRQGDCSLALAGGSAVMGSPLGLVGFARQRGLAQDGRCKAFAEGADGMGLSEGVGVLLLERLSDAQRNGHEVLAVVRGSAANQDGASNGLTAPSGPAQQRVIRAALANAGLKAGDVDVVEAHGTGTSLGDPIEAGALLATYGKEHTEDDPLWLGSLKSNIGHPQAAAGAGGVIKMVMALQHAQLPRTLHAEEKSSRIDWDSGAVELLTEARAWPQQGRPRRAGVSAFGASGTNVHVILEEAPAAAPSPDADSSPGAGALLPGALPWTFSAKDEKAVAEQARRLLAHVERNPQLAAGDVAHALVATRSAFEYRAAVVGRDREELVAALREFADGTPGATSARGSAGSPGKVVFVFPGQGSQWDGMATRLLDEVPEFAARMAACEAALAPFVDWSLTDVLRGREGAPGLERVDVVQPALWAVMVSLAHLWQAAGIAPSAVVGHSQGEIAAATAVGALSLEDGARVVALRSQAIARGLAGQGGMLSLGLGEERAREMLAGWDGRLSLAAVNGPASTVVSGDVAAVRELHAHCEQLDVRARIINVDYASHSHHVDLVREELLEALAPITPRSVDVQFRSTLTGEALDTAVLDARYWFDNLRNTVELHGAVEELLGSGHGTFIECSPHPVLTLPLQDAAPEAHVLGTLRRDEGGAVRLLTSFAQAHTHGHALDWDVLAPAAGGGTVPLPTYPFQRQRYWVAGAATTAPPATGTGAGQSPGEAGFWQAVEERDVDALIGALGLDASDATEASLNAVLPALSSWRRRSREESTLDSWRYHVSWKPLGEVQVAESAATLAGQTWLLAAPEGAGRAEAERIDAALRAHGARTVRLDLGTDDVSRERVADRLRAAAGDAAPTGVLSLLAHAEEPYGTVTAQPAGLALNLALTQAAGDAGLDVPLWFATRGGAAVTAQEGGIRPLHALTWGLGRIVAAEYPQRWGGLVDLPEELDERTTGRLCGVLGGRLGAGENAENAEGAEDQVALRTGGVFGKRLVRASSAFAQSGARWTPRGTVLVTGGTGGLGARVAHWLAQGGAEHLVLTSRRGPDAPEADELAAALRESGVRVSVEACDAADRAALAALLDRLAEAGDSPTSVIHTAGVLDDGVLDTLTPERADGVLRPKLDAAVNLHELTAHLDLDAFVLFSSFAGTLGAPGQGSYAAANAFLDALVHQRRAAGQTAVALAWGPWAGGGLVDESLQSRLRGTGMPAMDPEQAIGSLQRALDLDDTFVAVADIDWPRLVASSPSLQTALTGEIPESRPAEPAAGGDARPAGGAGEAAQRLAALPRDAAESELGVLVRTEVAATLGYPGPDDVDPHRAFRDLGFDSLTAVDLRNRLGTSTGTRLPVTLVFDYPTASALTRFLLTELIGEETGEETGAAAPEGAAVRSRPAGPVDDEPIAVVSMACRFPGGVSTPEDLWELLAEGRDAVSDFPTNRGWDLAGRFDPDPDKPGTFYATGGGFLYDADHFDPGFFGISPREALAIDPQQRLLLETTWEAFERAGITPESVRGSAAGVFLGASYNDYGSRFQQAPEEFEGYLATGSASSVASGRVSYTFGLEGPAVSVDTACSSSLVALHQAAQSLRQGECSMALVGGVVVMSTLDTFVEFSRQRAMAPDGRCKAFSAAADGAGWSEGVGMVLLEPLSEARRNGHEVLAVLRGSAVNQDGASNGLTAPNGPAQQRVIRAALANAGLRPGEVDAVETHGTGTSLGDPIEAGALQATYGKEHSADSPLWLGALKSNIGHTQAASGIAGIIKMVLSLGAGVLPRTLHAEERSPEIDWSSGSLELLTEARPWPQTGRPRRAGVSAFGVSGTNVHVILEQAPEADESDQEGQDSQDGPADGVLEAAASPAVLTWPVSGQSEAAVRAQAARLATFTGDRPELSPADVGYTLARHRTDFPYRAVAVGRTTGELLEQLGRIAEGAAPVARAVPGGKLAFLFTGQGAQHPGMGRELYETYPVFAEAFDEVCAELDPHLDHPLKDTVFGDHPKRLEQTLYTQTGLFAVETALYRLVTSLGVTPDYLLGHSIGELAAAHAAGVLNLPDAAALVAARGRLMQSLPPGGGMLSLQLDENDTLALIEGHPDVAVAALNGPTASVVSGPVEALEQIAGKTDAKTMLLAVSHAFHSPLMDPILDRFRDTAARLTYHQPALPIVSNLTGEPADPEEITTPDYWTRHIRQAVRYHDGLTALSELGVTHTVEIGPSGTLTALAHQALPDLTHTPTLRKDQDQPTALIGALARTHSTGHTAHHPAAPERGALVPLPTYAFQRQRYWLESPAHTADLATAGLHDAGHPLLTAALHQADTDSHILTTQLTTRSHPWLLDHAINGTPILPGTGFLELALHAGQYTDTPHVDELTLEAPLTLSAHTPT</sequence>
<dbReference type="PROSITE" id="PS52019">
    <property type="entry name" value="PKS_MFAS_DH"/>
    <property type="match status" value="1"/>
</dbReference>
<dbReference type="GO" id="GO:0004315">
    <property type="term" value="F:3-oxoacyl-[acyl-carrier-protein] synthase activity"/>
    <property type="evidence" value="ECO:0007669"/>
    <property type="project" value="InterPro"/>
</dbReference>
<keyword evidence="4" id="KW-0597">Phosphoprotein</keyword>
<dbReference type="InterPro" id="IPR042104">
    <property type="entry name" value="PKS_dehydratase_sf"/>
</dbReference>
<evidence type="ECO:0000256" key="10">
    <source>
        <dbReference type="SAM" id="MobiDB-lite"/>
    </source>
</evidence>
<comment type="caution">
    <text evidence="9">Lacks conserved residue(s) required for the propagation of feature annotation.</text>
</comment>
<dbReference type="SMART" id="SM01294">
    <property type="entry name" value="PKS_PP_betabranch"/>
    <property type="match status" value="1"/>
</dbReference>
<dbReference type="InterPro" id="IPR016039">
    <property type="entry name" value="Thiolase-like"/>
</dbReference>
<dbReference type="InterPro" id="IPR036736">
    <property type="entry name" value="ACP-like_sf"/>
</dbReference>
<dbReference type="GO" id="GO:0004312">
    <property type="term" value="F:fatty acid synthase activity"/>
    <property type="evidence" value="ECO:0007669"/>
    <property type="project" value="TreeGrafter"/>
</dbReference>
<name>A0A6G4WZR5_9ACTN</name>
<evidence type="ECO:0000256" key="2">
    <source>
        <dbReference type="ARBA" id="ARBA00004792"/>
    </source>
</evidence>
<dbReference type="Pfam" id="PF00109">
    <property type="entry name" value="ketoacyl-synt"/>
    <property type="match status" value="2"/>
</dbReference>
<dbReference type="Proteomes" id="UP000477722">
    <property type="component" value="Unassembled WGS sequence"/>
</dbReference>
<dbReference type="InterPro" id="IPR014031">
    <property type="entry name" value="Ketoacyl_synth_C"/>
</dbReference>
<dbReference type="Gene3D" id="6.10.140.1830">
    <property type="match status" value="1"/>
</dbReference>
<evidence type="ECO:0000313" key="15">
    <source>
        <dbReference type="Proteomes" id="UP000477722"/>
    </source>
</evidence>
<evidence type="ECO:0000259" key="12">
    <source>
        <dbReference type="PROSITE" id="PS52004"/>
    </source>
</evidence>
<dbReference type="InterPro" id="IPR057326">
    <property type="entry name" value="KR_dom"/>
</dbReference>
<gene>
    <name evidence="14" type="ORF">G5C65_16415</name>
</gene>
<feature type="domain" description="PKS/mFAS DH" evidence="13">
    <location>
        <begin position="2507"/>
        <end position="2585"/>
    </location>
</feature>
<keyword evidence="7" id="KW-0511">Multifunctional enzyme</keyword>
<evidence type="ECO:0000313" key="14">
    <source>
        <dbReference type="EMBL" id="NGO69911.1"/>
    </source>
</evidence>
<dbReference type="InterPro" id="IPR009081">
    <property type="entry name" value="PP-bd_ACP"/>
</dbReference>
<comment type="caution">
    <text evidence="14">The sequence shown here is derived from an EMBL/GenBank/DDBJ whole genome shotgun (WGS) entry which is preliminary data.</text>
</comment>
<evidence type="ECO:0000256" key="9">
    <source>
        <dbReference type="PROSITE-ProRule" id="PRU01363"/>
    </source>
</evidence>
<dbReference type="FunFam" id="1.10.1200.10:FF:000007">
    <property type="entry name" value="Probable polyketide synthase pks17"/>
    <property type="match status" value="1"/>
</dbReference>
<keyword evidence="6" id="KW-0045">Antibiotic biosynthesis</keyword>
<dbReference type="Pfam" id="PF02801">
    <property type="entry name" value="Ketoacyl-synt_C"/>
    <property type="match status" value="2"/>
</dbReference>
<comment type="pathway">
    <text evidence="2">Antibiotic biosynthesis.</text>
</comment>
<evidence type="ECO:0000256" key="3">
    <source>
        <dbReference type="ARBA" id="ARBA00022450"/>
    </source>
</evidence>
<keyword evidence="15" id="KW-1185">Reference proteome</keyword>
<evidence type="ECO:0000256" key="5">
    <source>
        <dbReference type="ARBA" id="ARBA00022679"/>
    </source>
</evidence>
<dbReference type="InterPro" id="IPR032821">
    <property type="entry name" value="PKS_assoc"/>
</dbReference>
<keyword evidence="5" id="KW-0808">Transferase</keyword>
<keyword evidence="8" id="KW-0012">Acyltransferase</keyword>
<dbReference type="SUPFAM" id="SSF51735">
    <property type="entry name" value="NAD(P)-binding Rossmann-fold domains"/>
    <property type="match status" value="2"/>
</dbReference>
<dbReference type="SMART" id="SM00826">
    <property type="entry name" value="PKS_DH"/>
    <property type="match status" value="1"/>
</dbReference>
<dbReference type="EMBL" id="JAAKZZ010000151">
    <property type="protein sequence ID" value="NGO69911.1"/>
    <property type="molecule type" value="Genomic_DNA"/>
</dbReference>
<dbReference type="Pfam" id="PF18369">
    <property type="entry name" value="PKS_DE"/>
    <property type="match status" value="1"/>
</dbReference>
<dbReference type="InterPro" id="IPR036291">
    <property type="entry name" value="NAD(P)-bd_dom_sf"/>
</dbReference>
<feature type="compositionally biased region" description="Low complexity" evidence="10">
    <location>
        <begin position="1475"/>
        <end position="1486"/>
    </location>
</feature>
<dbReference type="Gene3D" id="3.40.50.720">
    <property type="entry name" value="NAD(P)-binding Rossmann-like Domain"/>
    <property type="match status" value="1"/>
</dbReference>
<dbReference type="InterPro" id="IPR020841">
    <property type="entry name" value="PKS_Beta-ketoAc_synthase_dom"/>
</dbReference>
<dbReference type="Pfam" id="PF21089">
    <property type="entry name" value="PKS_DH_N"/>
    <property type="match status" value="1"/>
</dbReference>
<evidence type="ECO:0000256" key="6">
    <source>
        <dbReference type="ARBA" id="ARBA00023194"/>
    </source>
</evidence>
<dbReference type="InterPro" id="IPR013968">
    <property type="entry name" value="PKS_KR"/>
</dbReference>
<dbReference type="Pfam" id="PF22621">
    <property type="entry name" value="CurL-like_PKS_C"/>
    <property type="match status" value="1"/>
</dbReference>
<evidence type="ECO:0000259" key="13">
    <source>
        <dbReference type="PROSITE" id="PS52019"/>
    </source>
</evidence>
<dbReference type="Pfam" id="PF00550">
    <property type="entry name" value="PP-binding"/>
    <property type="match status" value="1"/>
</dbReference>
<dbReference type="Pfam" id="PF08659">
    <property type="entry name" value="KR"/>
    <property type="match status" value="1"/>
</dbReference>
<dbReference type="SUPFAM" id="SSF52151">
    <property type="entry name" value="FabD/lysophospholipase-like"/>
    <property type="match status" value="2"/>
</dbReference>
<dbReference type="SUPFAM" id="SSF55048">
    <property type="entry name" value="Probable ACP-binding domain of malonyl-CoA ACP transacylase"/>
    <property type="match status" value="2"/>
</dbReference>
<dbReference type="GO" id="GO:0033068">
    <property type="term" value="P:macrolide biosynthetic process"/>
    <property type="evidence" value="ECO:0007669"/>
    <property type="project" value="UniProtKB-ARBA"/>
</dbReference>
<dbReference type="InterPro" id="IPR018201">
    <property type="entry name" value="Ketoacyl_synth_AS"/>
</dbReference>
<dbReference type="InterPro" id="IPR020806">
    <property type="entry name" value="PKS_PP-bd"/>
</dbReference>
<dbReference type="Gene3D" id="3.40.366.10">
    <property type="entry name" value="Malonyl-Coenzyme A Acyl Carrier Protein, domain 2"/>
    <property type="match status" value="2"/>
</dbReference>
<organism evidence="14 15">
    <name type="scientific">Streptomyces boncukensis</name>
    <dbReference type="NCBI Taxonomy" id="2711219"/>
    <lineage>
        <taxon>Bacteria</taxon>
        <taxon>Bacillati</taxon>
        <taxon>Actinomycetota</taxon>
        <taxon>Actinomycetes</taxon>
        <taxon>Kitasatosporales</taxon>
        <taxon>Streptomycetaceae</taxon>
        <taxon>Streptomyces</taxon>
    </lineage>
</organism>
<feature type="region of interest" description="Disordered" evidence="10">
    <location>
        <begin position="1587"/>
        <end position="1606"/>
    </location>
</feature>
<dbReference type="FunFam" id="3.40.47.10:FF:000019">
    <property type="entry name" value="Polyketide synthase type I"/>
    <property type="match status" value="2"/>
</dbReference>
<dbReference type="SMART" id="SM00825">
    <property type="entry name" value="PKS_KS"/>
    <property type="match status" value="2"/>
</dbReference>
<accession>A0A6G4WZR5</accession>
<dbReference type="CDD" id="cd00833">
    <property type="entry name" value="PKS"/>
    <property type="match status" value="2"/>
</dbReference>
<comment type="cofactor">
    <cofactor evidence="1">
        <name>pantetheine 4'-phosphate</name>
        <dbReference type="ChEBI" id="CHEBI:47942"/>
    </cofactor>
</comment>